<organism evidence="1 2">
    <name type="scientific">Oikopleura dioica</name>
    <name type="common">Tunicate</name>
    <dbReference type="NCBI Taxonomy" id="34765"/>
    <lineage>
        <taxon>Eukaryota</taxon>
        <taxon>Metazoa</taxon>
        <taxon>Chordata</taxon>
        <taxon>Tunicata</taxon>
        <taxon>Appendicularia</taxon>
        <taxon>Copelata</taxon>
        <taxon>Oikopleuridae</taxon>
        <taxon>Oikopleura</taxon>
    </lineage>
</organism>
<evidence type="ECO:0000313" key="2">
    <source>
        <dbReference type="Proteomes" id="UP001158576"/>
    </source>
</evidence>
<proteinExistence type="predicted"/>
<keyword evidence="2" id="KW-1185">Reference proteome</keyword>
<gene>
    <name evidence="1" type="ORF">OKIOD_LOCUS15327</name>
</gene>
<sequence length="151" mass="16925">MGLIKVCLKNATTALVGYSVISASQEAQIWQSIDQQDPIFKIVKRPIYCGISFSCLTLLFSGNPIKSILFGFWFGAFSAVLGYNEVKKLESKGAFFSAFGHKPLTADEQREFLVKQEEDVRNAIREHSDGELESTDISKQMDKYVQSKKDS</sequence>
<reference evidence="1 2" key="1">
    <citation type="submission" date="2021-04" db="EMBL/GenBank/DDBJ databases">
        <authorList>
            <person name="Bliznina A."/>
        </authorList>
    </citation>
    <scope>NUCLEOTIDE SEQUENCE [LARGE SCALE GENOMIC DNA]</scope>
</reference>
<dbReference type="EMBL" id="OU015567">
    <property type="protein sequence ID" value="CAG5112336.1"/>
    <property type="molecule type" value="Genomic_DNA"/>
</dbReference>
<name>A0ABN7T9K1_OIKDI</name>
<evidence type="ECO:0000313" key="1">
    <source>
        <dbReference type="EMBL" id="CAG5112336.1"/>
    </source>
</evidence>
<dbReference type="Proteomes" id="UP001158576">
    <property type="component" value="Chromosome 2"/>
</dbReference>
<protein>
    <submittedName>
        <fullName evidence="1">Oidioi.mRNA.OKI2018_I69.chr2.g6562.t1.cds</fullName>
    </submittedName>
</protein>
<accession>A0ABN7T9K1</accession>